<reference evidence="2 3" key="1">
    <citation type="submission" date="2018-08" db="EMBL/GenBank/DDBJ databases">
        <title>Diversity &amp; Physiological Properties of Lignin-Decomposing Actinobacteria from Soil.</title>
        <authorList>
            <person name="Roh S.G."/>
            <person name="Kim S.B."/>
        </authorList>
    </citation>
    <scope>NUCLEOTIDE SEQUENCE [LARGE SCALE GENOMIC DNA]</scope>
    <source>
        <strain evidence="2 3">MMS17-GH009</strain>
    </source>
</reference>
<sequence length="302" mass="32087">MATDTTQLADWQIDVGGALIGHGTDVLIEDIDGIGTPERRTGDRPIPGEDGNYPGRDTYAPRTLRISAGIRTPGNPGAALDRLAELERAADTKVRLTPGAFDVLRIRRPGQPVRRQYGRMAGVEAVSLAGAPFGWIPVHITFVALDPAWYADSTTGLTLGLDVSARRGQGFTAPLRAPMTTGNADPKARPGWAVNTGNRPTWPTIRITGPVVNPKVWIEGTDAALELAVVLGDGETIDIETRPGTRTVIRNELGSAAGALTRASRLDAFAIGPGRSEVRWTAQDATGTSRLALTWRDASSSL</sequence>
<dbReference type="RefSeq" id="WP_117487608.1">
    <property type="nucleotide sequence ID" value="NZ_QVIG01000001.1"/>
</dbReference>
<evidence type="ECO:0000313" key="2">
    <source>
        <dbReference type="EMBL" id="RGD59410.1"/>
    </source>
</evidence>
<organism evidence="2 3">
    <name type="scientific">Kitasatospora xanthocidica</name>
    <dbReference type="NCBI Taxonomy" id="83382"/>
    <lineage>
        <taxon>Bacteria</taxon>
        <taxon>Bacillati</taxon>
        <taxon>Actinomycetota</taxon>
        <taxon>Actinomycetes</taxon>
        <taxon>Kitasatosporales</taxon>
        <taxon>Streptomycetaceae</taxon>
        <taxon>Kitasatospora</taxon>
    </lineage>
</organism>
<evidence type="ECO:0008006" key="4">
    <source>
        <dbReference type="Google" id="ProtNLM"/>
    </source>
</evidence>
<comment type="caution">
    <text evidence="2">The sequence shown here is derived from an EMBL/GenBank/DDBJ whole genome shotgun (WGS) entry which is preliminary data.</text>
</comment>
<evidence type="ECO:0000313" key="3">
    <source>
        <dbReference type="Proteomes" id="UP000263377"/>
    </source>
</evidence>
<dbReference type="Proteomes" id="UP000263377">
    <property type="component" value="Unassembled WGS sequence"/>
</dbReference>
<feature type="region of interest" description="Disordered" evidence="1">
    <location>
        <begin position="173"/>
        <end position="197"/>
    </location>
</feature>
<feature type="compositionally biased region" description="Basic and acidic residues" evidence="1">
    <location>
        <begin position="37"/>
        <end position="47"/>
    </location>
</feature>
<protein>
    <recommendedName>
        <fullName evidence="4">Phage tail protein</fullName>
    </recommendedName>
</protein>
<dbReference type="EMBL" id="QVIG01000001">
    <property type="protein sequence ID" value="RGD59410.1"/>
    <property type="molecule type" value="Genomic_DNA"/>
</dbReference>
<name>A0A372ZVJ0_9ACTN</name>
<evidence type="ECO:0000256" key="1">
    <source>
        <dbReference type="SAM" id="MobiDB-lite"/>
    </source>
</evidence>
<proteinExistence type="predicted"/>
<keyword evidence="3" id="KW-1185">Reference proteome</keyword>
<gene>
    <name evidence="2" type="ORF">DR950_17860</name>
</gene>
<accession>A0A372ZVJ0</accession>
<dbReference type="AlphaFoldDB" id="A0A372ZVJ0"/>
<feature type="region of interest" description="Disordered" evidence="1">
    <location>
        <begin position="34"/>
        <end position="57"/>
    </location>
</feature>